<dbReference type="FunFam" id="3.40.970.10:FF:000002">
    <property type="entry name" value="Ribonuclease H"/>
    <property type="match status" value="1"/>
</dbReference>
<comment type="catalytic activity">
    <reaction evidence="1">
        <text>Endonucleolytic cleavage to 5'-phosphomonoester.</text>
        <dbReference type="EC" id="3.1.26.4"/>
    </reaction>
</comment>
<dbReference type="InterPro" id="IPR009027">
    <property type="entry name" value="Ribosomal_bL9/RNase_H1_N"/>
</dbReference>
<keyword evidence="9" id="KW-0255">Endonuclease</keyword>
<accession>A0A8H9K5T3</accession>
<evidence type="ECO:0000313" key="13">
    <source>
        <dbReference type="EMBL" id="HAS8538481.1"/>
    </source>
</evidence>
<dbReference type="GO" id="GO:0043137">
    <property type="term" value="P:DNA replication, removal of RNA primer"/>
    <property type="evidence" value="ECO:0007669"/>
    <property type="project" value="TreeGrafter"/>
</dbReference>
<dbReference type="InterPro" id="IPR050092">
    <property type="entry name" value="RNase_H"/>
</dbReference>
<dbReference type="Gene3D" id="3.40.970.10">
    <property type="entry name" value="Ribonuclease H1, N-terminal domain"/>
    <property type="match status" value="1"/>
</dbReference>
<organism evidence="13">
    <name type="scientific">Vibrio vulnificus</name>
    <dbReference type="NCBI Taxonomy" id="672"/>
    <lineage>
        <taxon>Bacteria</taxon>
        <taxon>Pseudomonadati</taxon>
        <taxon>Pseudomonadota</taxon>
        <taxon>Gammaproteobacteria</taxon>
        <taxon>Vibrionales</taxon>
        <taxon>Vibrionaceae</taxon>
        <taxon>Vibrio</taxon>
    </lineage>
</organism>
<evidence type="ECO:0000256" key="11">
    <source>
        <dbReference type="ARBA" id="ARBA00022842"/>
    </source>
</evidence>
<name>A0A8H9K5T3_VIBVL</name>
<dbReference type="EMBL" id="DACRBY010000001">
    <property type="protein sequence ID" value="HAS8538481.1"/>
    <property type="molecule type" value="Genomic_DNA"/>
</dbReference>
<evidence type="ECO:0000256" key="6">
    <source>
        <dbReference type="ARBA" id="ARBA00017721"/>
    </source>
</evidence>
<comment type="similarity">
    <text evidence="4">Belongs to the RNase H family.</text>
</comment>
<dbReference type="InterPro" id="IPR002156">
    <property type="entry name" value="RNaseH_domain"/>
</dbReference>
<dbReference type="InterPro" id="IPR036397">
    <property type="entry name" value="RNaseH_sf"/>
</dbReference>
<evidence type="ECO:0000256" key="8">
    <source>
        <dbReference type="ARBA" id="ARBA00022723"/>
    </source>
</evidence>
<dbReference type="SUPFAM" id="SSF55658">
    <property type="entry name" value="L9 N-domain-like"/>
    <property type="match status" value="1"/>
</dbReference>
<keyword evidence="7" id="KW-0540">Nuclease</keyword>
<evidence type="ECO:0000256" key="5">
    <source>
        <dbReference type="ARBA" id="ARBA00012180"/>
    </source>
</evidence>
<comment type="caution">
    <text evidence="13">The sequence shown here is derived from an EMBL/GenBank/DDBJ whole genome shotgun (WGS) entry which is preliminary data.</text>
</comment>
<sequence>MAKNSCYVVWEGRTPGIYKSWLECSQQVDGYPNAKFEGFIAEESAKRAFRMGFEAHKASKSFKIDNKQPSFTPEQVKSHPAKWKVYPDGGHKKDSEESGAGLAVECDNVIVERYSGHYAHNGTNNVAEIQAAKEALLRVAALIEAGESKIVIFCDSEYVVNILNRWGLAWRKNGWKKKSSGAIKNLCLVKQLISIHDRVRGKVEISHVNSHIGIPGNEAADQMADDAILNKHVQFEKREV</sequence>
<dbReference type="InterPro" id="IPR017067">
    <property type="entry name" value="RNase_H1_euk"/>
</dbReference>
<dbReference type="AlphaFoldDB" id="A0A8H9K5T3"/>
<dbReference type="Pfam" id="PF00075">
    <property type="entry name" value="RNase_H"/>
    <property type="match status" value="1"/>
</dbReference>
<reference evidence="13" key="1">
    <citation type="journal article" date="2018" name="Genome Biol.">
        <title>SKESA: strategic k-mer extension for scrupulous assemblies.</title>
        <authorList>
            <person name="Souvorov A."/>
            <person name="Agarwala R."/>
            <person name="Lipman D.J."/>
        </authorList>
    </citation>
    <scope>NUCLEOTIDE SEQUENCE</scope>
    <source>
        <strain evidence="13">BCW_3452</strain>
    </source>
</reference>
<evidence type="ECO:0000256" key="2">
    <source>
        <dbReference type="ARBA" id="ARBA00001946"/>
    </source>
</evidence>
<evidence type="ECO:0000256" key="1">
    <source>
        <dbReference type="ARBA" id="ARBA00000077"/>
    </source>
</evidence>
<dbReference type="GO" id="GO:0004523">
    <property type="term" value="F:RNA-DNA hybrid ribonuclease activity"/>
    <property type="evidence" value="ECO:0007669"/>
    <property type="project" value="UniProtKB-EC"/>
</dbReference>
<dbReference type="PANTHER" id="PTHR10642:SF26">
    <property type="entry name" value="RIBONUCLEASE H1"/>
    <property type="match status" value="1"/>
</dbReference>
<dbReference type="Proteomes" id="UP000863257">
    <property type="component" value="Unassembled WGS sequence"/>
</dbReference>
<keyword evidence="8" id="KW-0479">Metal-binding</keyword>
<dbReference type="SUPFAM" id="SSF53098">
    <property type="entry name" value="Ribonuclease H-like"/>
    <property type="match status" value="1"/>
</dbReference>
<dbReference type="InterPro" id="IPR012337">
    <property type="entry name" value="RNaseH-like_sf"/>
</dbReference>
<dbReference type="PANTHER" id="PTHR10642">
    <property type="entry name" value="RIBONUCLEASE H1"/>
    <property type="match status" value="1"/>
</dbReference>
<comment type="cofactor">
    <cofactor evidence="2">
        <name>Mg(2+)</name>
        <dbReference type="ChEBI" id="CHEBI:18420"/>
    </cofactor>
</comment>
<dbReference type="GO" id="GO:0000287">
    <property type="term" value="F:magnesium ion binding"/>
    <property type="evidence" value="ECO:0007669"/>
    <property type="project" value="InterPro"/>
</dbReference>
<dbReference type="Gene3D" id="3.30.420.10">
    <property type="entry name" value="Ribonuclease H-like superfamily/Ribonuclease H"/>
    <property type="match status" value="1"/>
</dbReference>
<evidence type="ECO:0000256" key="10">
    <source>
        <dbReference type="ARBA" id="ARBA00022801"/>
    </source>
</evidence>
<dbReference type="InterPro" id="IPR037056">
    <property type="entry name" value="RNase_H1_N_sf"/>
</dbReference>
<dbReference type="PIRSF" id="PIRSF036852">
    <property type="entry name" value="Ribonuclease_H1_euk"/>
    <property type="match status" value="1"/>
</dbReference>
<dbReference type="PROSITE" id="PS50879">
    <property type="entry name" value="RNASE_H_1"/>
    <property type="match status" value="1"/>
</dbReference>
<protein>
    <recommendedName>
        <fullName evidence="6">Ribonuclease H</fullName>
        <ecNumber evidence="5">3.1.26.4</ecNumber>
    </recommendedName>
</protein>
<evidence type="ECO:0000256" key="4">
    <source>
        <dbReference type="ARBA" id="ARBA00005300"/>
    </source>
</evidence>
<proteinExistence type="inferred from homology"/>
<gene>
    <name evidence="13" type="ORF">I7730_01545</name>
</gene>
<reference evidence="13" key="2">
    <citation type="submission" date="2019-01" db="EMBL/GenBank/DDBJ databases">
        <authorList>
            <consortium name="NCBI Pathogen Detection Project"/>
        </authorList>
    </citation>
    <scope>NUCLEOTIDE SEQUENCE</scope>
    <source>
        <strain evidence="13">BCW_3452</strain>
    </source>
</reference>
<comment type="function">
    <text evidence="3">Endonuclease that specifically degrades the RNA of RNA-DNA hybrids.</text>
</comment>
<dbReference type="Pfam" id="PF01693">
    <property type="entry name" value="Cauli_VI"/>
    <property type="match status" value="1"/>
</dbReference>
<evidence type="ECO:0000256" key="7">
    <source>
        <dbReference type="ARBA" id="ARBA00022722"/>
    </source>
</evidence>
<feature type="domain" description="RNase H type-1" evidence="12">
    <location>
        <begin position="79"/>
        <end position="229"/>
    </location>
</feature>
<dbReference type="GO" id="GO:0003676">
    <property type="term" value="F:nucleic acid binding"/>
    <property type="evidence" value="ECO:0007669"/>
    <property type="project" value="InterPro"/>
</dbReference>
<evidence type="ECO:0000256" key="3">
    <source>
        <dbReference type="ARBA" id="ARBA00004065"/>
    </source>
</evidence>
<keyword evidence="11" id="KW-0460">Magnesium</keyword>
<evidence type="ECO:0000256" key="9">
    <source>
        <dbReference type="ARBA" id="ARBA00022759"/>
    </source>
</evidence>
<dbReference type="EC" id="3.1.26.4" evidence="5"/>
<evidence type="ECO:0000259" key="12">
    <source>
        <dbReference type="PROSITE" id="PS50879"/>
    </source>
</evidence>
<dbReference type="InterPro" id="IPR011320">
    <property type="entry name" value="RNase_H1_N"/>
</dbReference>
<keyword evidence="10" id="KW-0378">Hydrolase</keyword>